<sequence>MAGDDQADASGKYGMNGGGPQGAAKYWPAIFKGIELLLCILCIGLIDEPANNSRIRVFVSQRTVALAYSTFASYLIITAVYLFGKLVRDNWPWKTSAVLSLIAFLLYTACAATILKDWVDTKERNYWPPNTQRYRACKLLYPKVPNSSDMYVFTNNLISNIRSSHL</sequence>
<protein>
    <recommendedName>
        <fullName evidence="4">MARVEL domain-containing protein</fullName>
    </recommendedName>
</protein>
<keyword evidence="1" id="KW-1133">Transmembrane helix</keyword>
<accession>A0A9Q0MTA6</accession>
<dbReference type="OrthoDB" id="8187586at2759"/>
<dbReference type="PANTHER" id="PTHR36692">
    <property type="entry name" value="PROTEIN SNAKESKIN"/>
    <property type="match status" value="1"/>
</dbReference>
<keyword evidence="3" id="KW-1185">Reference proteome</keyword>
<evidence type="ECO:0000256" key="1">
    <source>
        <dbReference type="SAM" id="Phobius"/>
    </source>
</evidence>
<gene>
    <name evidence="2" type="ORF">Bhyg_14548</name>
</gene>
<comment type="caution">
    <text evidence="2">The sequence shown here is derived from an EMBL/GenBank/DDBJ whole genome shotgun (WGS) entry which is preliminary data.</text>
</comment>
<name>A0A9Q0MTA6_9DIPT</name>
<keyword evidence="1" id="KW-0812">Transmembrane</keyword>
<evidence type="ECO:0000313" key="2">
    <source>
        <dbReference type="EMBL" id="KAJ6635962.1"/>
    </source>
</evidence>
<proteinExistence type="predicted"/>
<organism evidence="2 3">
    <name type="scientific">Pseudolycoriella hygida</name>
    <dbReference type="NCBI Taxonomy" id="35572"/>
    <lineage>
        <taxon>Eukaryota</taxon>
        <taxon>Metazoa</taxon>
        <taxon>Ecdysozoa</taxon>
        <taxon>Arthropoda</taxon>
        <taxon>Hexapoda</taxon>
        <taxon>Insecta</taxon>
        <taxon>Pterygota</taxon>
        <taxon>Neoptera</taxon>
        <taxon>Endopterygota</taxon>
        <taxon>Diptera</taxon>
        <taxon>Nematocera</taxon>
        <taxon>Sciaroidea</taxon>
        <taxon>Sciaridae</taxon>
        <taxon>Pseudolycoriella</taxon>
    </lineage>
</organism>
<evidence type="ECO:0000313" key="3">
    <source>
        <dbReference type="Proteomes" id="UP001151699"/>
    </source>
</evidence>
<dbReference type="InterPro" id="IPR038976">
    <property type="entry name" value="Ssk"/>
</dbReference>
<dbReference type="GO" id="GO:0005886">
    <property type="term" value="C:plasma membrane"/>
    <property type="evidence" value="ECO:0007669"/>
    <property type="project" value="TreeGrafter"/>
</dbReference>
<keyword evidence="1" id="KW-0472">Membrane</keyword>
<evidence type="ECO:0008006" key="4">
    <source>
        <dbReference type="Google" id="ProtNLM"/>
    </source>
</evidence>
<dbReference type="GO" id="GO:0019991">
    <property type="term" value="P:septate junction assembly"/>
    <property type="evidence" value="ECO:0007669"/>
    <property type="project" value="InterPro"/>
</dbReference>
<dbReference type="EMBL" id="WJQU01000004">
    <property type="protein sequence ID" value="KAJ6635962.1"/>
    <property type="molecule type" value="Genomic_DNA"/>
</dbReference>
<reference evidence="2" key="1">
    <citation type="submission" date="2022-07" db="EMBL/GenBank/DDBJ databases">
        <authorList>
            <person name="Trinca V."/>
            <person name="Uliana J.V.C."/>
            <person name="Torres T.T."/>
            <person name="Ward R.J."/>
            <person name="Monesi N."/>
        </authorList>
    </citation>
    <scope>NUCLEOTIDE SEQUENCE</scope>
    <source>
        <strain evidence="2">HSMRA1968</strain>
        <tissue evidence="2">Whole embryos</tissue>
    </source>
</reference>
<feature type="transmembrane region" description="Helical" evidence="1">
    <location>
        <begin position="96"/>
        <end position="115"/>
    </location>
</feature>
<dbReference type="AlphaFoldDB" id="A0A9Q0MTA6"/>
<dbReference type="Proteomes" id="UP001151699">
    <property type="component" value="Chromosome C"/>
</dbReference>
<dbReference type="PANTHER" id="PTHR36692:SF1">
    <property type="entry name" value="GH08457P"/>
    <property type="match status" value="1"/>
</dbReference>
<feature type="transmembrane region" description="Helical" evidence="1">
    <location>
        <begin position="66"/>
        <end position="84"/>
    </location>
</feature>